<feature type="region of interest" description="Disordered" evidence="1">
    <location>
        <begin position="1"/>
        <end position="31"/>
    </location>
</feature>
<dbReference type="OrthoDB" id="3630272at2"/>
<proteinExistence type="predicted"/>
<feature type="compositionally biased region" description="Basic residues" evidence="1">
    <location>
        <begin position="57"/>
        <end position="75"/>
    </location>
</feature>
<feature type="region of interest" description="Disordered" evidence="1">
    <location>
        <begin position="44"/>
        <end position="148"/>
    </location>
</feature>
<organism evidence="3 4">
    <name type="scientific">Streptomyces cinnamoneus</name>
    <name type="common">Streptoverticillium cinnamoneum</name>
    <dbReference type="NCBI Taxonomy" id="53446"/>
    <lineage>
        <taxon>Bacteria</taxon>
        <taxon>Bacillati</taxon>
        <taxon>Actinomycetota</taxon>
        <taxon>Actinomycetes</taxon>
        <taxon>Kitasatosporales</taxon>
        <taxon>Streptomycetaceae</taxon>
        <taxon>Streptomyces</taxon>
        <taxon>Streptomyces cinnamoneus group</taxon>
    </lineage>
</organism>
<dbReference type="Pfam" id="PF13365">
    <property type="entry name" value="Trypsin_2"/>
    <property type="match status" value="1"/>
</dbReference>
<gene>
    <name evidence="3" type="ORF">BLA24_24655</name>
</gene>
<dbReference type="Pfam" id="PF20028">
    <property type="entry name" value="VMAP-C"/>
    <property type="match status" value="1"/>
</dbReference>
<dbReference type="InterPro" id="IPR045450">
    <property type="entry name" value="VMAP_C"/>
</dbReference>
<evidence type="ECO:0000259" key="2">
    <source>
        <dbReference type="Pfam" id="PF20028"/>
    </source>
</evidence>
<dbReference type="AlphaFoldDB" id="A0A2G1XDI0"/>
<comment type="caution">
    <text evidence="3">The sequence shown here is derived from an EMBL/GenBank/DDBJ whole genome shotgun (WGS) entry which is preliminary data.</text>
</comment>
<dbReference type="InterPro" id="IPR009003">
    <property type="entry name" value="Peptidase_S1_PA"/>
</dbReference>
<dbReference type="SUPFAM" id="SSF50494">
    <property type="entry name" value="Trypsin-like serine proteases"/>
    <property type="match status" value="1"/>
</dbReference>
<reference evidence="3 4" key="1">
    <citation type="journal article" date="2017" name="Biochemistry">
        <title>Identification of the Biosynthetic Pathway for the Antibiotic Bicyclomycin.</title>
        <authorList>
            <person name="Patteson J."/>
            <person name="Cai W."/>
            <person name="Johnson R.A."/>
            <person name="Santa Maria K."/>
            <person name="Li B."/>
        </authorList>
    </citation>
    <scope>NUCLEOTIDE SEQUENCE [LARGE SCALE GENOMIC DNA]</scope>
    <source>
        <strain evidence="3 4">ATCC 21532</strain>
    </source>
</reference>
<evidence type="ECO:0000313" key="3">
    <source>
        <dbReference type="EMBL" id="PHQ49255.1"/>
    </source>
</evidence>
<feature type="compositionally biased region" description="Gly residues" evidence="1">
    <location>
        <begin position="79"/>
        <end position="88"/>
    </location>
</feature>
<feature type="domain" description="vWA-MoxR associated protein C-terminal" evidence="2">
    <location>
        <begin position="585"/>
        <end position="836"/>
    </location>
</feature>
<feature type="compositionally biased region" description="Basic and acidic residues" evidence="1">
    <location>
        <begin position="547"/>
        <end position="557"/>
    </location>
</feature>
<feature type="region of interest" description="Disordered" evidence="1">
    <location>
        <begin position="528"/>
        <end position="566"/>
    </location>
</feature>
<name>A0A2G1XDI0_STRCJ</name>
<keyword evidence="4" id="KW-1185">Reference proteome</keyword>
<dbReference type="Proteomes" id="UP000222531">
    <property type="component" value="Unassembled WGS sequence"/>
</dbReference>
<sequence>MARGWRNRSSAPGRRHGGLGADHGGAGAPGAAWGCVRRLRRSGRPRRVRGLQCRPARGGRRQRPRRRRARRRRVPAHGARGGAAGRGAGRLRDRAVRPGGTGDRPARGRQRQGVDHGLADLVRAGGAGPAAARPRRPHDPRRSLSALDGTARRAVVRISAPGGGYDRSGARFWGSGFFIAPGWVLTCAHVVGNGGGDVLGGVTGIDITDWRDRTTEGRVALALPRPPDPDAPPRRWPLPDLALVEVADAEDAECLWLSDRSAVVPAPVSLHGWSQETGELALRFGLGTASGGDGSDGSAMLLRGEIPVAGCSGGPVVDTGRGAVIGVSKGRGHDTAGLAVPVTALRRIADDGPGRDRLHSIISAHDRHHLRRYRTMGTGGSWTGLQQALRPPRADGFTPVLRTHLFARLAELTQPRTPGEVMLLVGHAKRRVIQAPYQPGVEHDPRTWREGVGLLYDLRDGGRTKETGPDRDLELEAVLLYAARVAAAVSRLGEGRDVAPLRELSTWLAGQAESLPDVIREEIHQILHGGSAGPAEPREPAPPGTVELRKPERRDVEPGAPGAAEGRARADVIVEVDPLLYGSCYPWRVKLLLEDGVVTPLAGDERGVPRARLREALREPIARALRQGDVGEHLAEVQVVLPRELFDEPLDAWRLTAPDAPGGGIDPHTMPLGQRRVVVVRDRRRRDHPAIPEWHRRWSGTSRGPLTVVPLRREAPERGHGGAGRESGHAAYGRLSDAADSAVPVYCGEVAGGAGAMAMEAALAAGHPVVIWRRCATGHTDCAEFHHEIARLVGEAGTADGLHRRIRNLRIRCGDPDAPDPEVLWARSIAVLFDSPDHPPLPDTPLYVPGAGWGTGP</sequence>
<dbReference type="Gene3D" id="2.40.10.120">
    <property type="match status" value="1"/>
</dbReference>
<evidence type="ECO:0000256" key="1">
    <source>
        <dbReference type="SAM" id="MobiDB-lite"/>
    </source>
</evidence>
<protein>
    <recommendedName>
        <fullName evidence="2">vWA-MoxR associated protein C-terminal domain-containing protein</fullName>
    </recommendedName>
</protein>
<dbReference type="EMBL" id="NHZO01000154">
    <property type="protein sequence ID" value="PHQ49255.1"/>
    <property type="molecule type" value="Genomic_DNA"/>
</dbReference>
<evidence type="ECO:0000313" key="4">
    <source>
        <dbReference type="Proteomes" id="UP000222531"/>
    </source>
</evidence>
<feature type="compositionally biased region" description="Gly residues" evidence="1">
    <location>
        <begin position="18"/>
        <end position="28"/>
    </location>
</feature>
<accession>A0A2G1XDI0</accession>